<dbReference type="GO" id="GO:0016020">
    <property type="term" value="C:membrane"/>
    <property type="evidence" value="ECO:0007669"/>
    <property type="project" value="UniProtKB-SubCell"/>
</dbReference>
<dbReference type="SMART" id="SM00387">
    <property type="entry name" value="HATPase_c"/>
    <property type="match status" value="1"/>
</dbReference>
<dbReference type="InterPro" id="IPR003594">
    <property type="entry name" value="HATPase_dom"/>
</dbReference>
<evidence type="ECO:0000256" key="5">
    <source>
        <dbReference type="ARBA" id="ARBA00022679"/>
    </source>
</evidence>
<dbReference type="RefSeq" id="WP_067615802.1">
    <property type="nucleotide sequence ID" value="NZ_MAGO01000001.1"/>
</dbReference>
<protein>
    <recommendedName>
        <fullName evidence="3">histidine kinase</fullName>
        <ecNumber evidence="3">2.7.13.3</ecNumber>
    </recommendedName>
</protein>
<reference evidence="13 14" key="1">
    <citation type="submission" date="2016-06" db="EMBL/GenBank/DDBJ databases">
        <title>Respiratory ammonification of nitrate coupled to the oxidation of elemental sulfur in deep-sea autotrophic thermophilic bacteria.</title>
        <authorList>
            <person name="Slobodkina G.B."/>
            <person name="Mardanov A.V."/>
            <person name="Ravin N.V."/>
            <person name="Frolova A.A."/>
            <person name="Viryasiv M.B."/>
            <person name="Chernyh N.A."/>
            <person name="Bonch-Osmolovskaya E.A."/>
            <person name="Slobodkin A.I."/>
        </authorList>
    </citation>
    <scope>NUCLEOTIDE SEQUENCE [LARGE SCALE GENOMIC DNA]</scope>
    <source>
        <strain evidence="13 14">S69</strain>
    </source>
</reference>
<dbReference type="AlphaFoldDB" id="A0A1B9F9G4"/>
<dbReference type="PANTHER" id="PTHR43065:SF10">
    <property type="entry name" value="PEROXIDE STRESS-ACTIVATED HISTIDINE KINASE MAK3"/>
    <property type="match status" value="1"/>
</dbReference>
<dbReference type="InterPro" id="IPR003661">
    <property type="entry name" value="HisK_dim/P_dom"/>
</dbReference>
<dbReference type="Pfam" id="PF02518">
    <property type="entry name" value="HATPase_c"/>
    <property type="match status" value="1"/>
</dbReference>
<evidence type="ECO:0000259" key="11">
    <source>
        <dbReference type="PROSITE" id="PS50109"/>
    </source>
</evidence>
<gene>
    <name evidence="13" type="ORF">DBT_0376</name>
</gene>
<dbReference type="PANTHER" id="PTHR43065">
    <property type="entry name" value="SENSOR HISTIDINE KINASE"/>
    <property type="match status" value="1"/>
</dbReference>
<evidence type="ECO:0000256" key="8">
    <source>
        <dbReference type="ARBA" id="ARBA00022840"/>
    </source>
</evidence>
<comment type="catalytic activity">
    <reaction evidence="1">
        <text>ATP + protein L-histidine = ADP + protein N-phospho-L-histidine.</text>
        <dbReference type="EC" id="2.7.13.3"/>
    </reaction>
</comment>
<evidence type="ECO:0000256" key="6">
    <source>
        <dbReference type="ARBA" id="ARBA00022741"/>
    </source>
</evidence>
<dbReference type="Gene3D" id="6.10.340.10">
    <property type="match status" value="1"/>
</dbReference>
<evidence type="ECO:0000256" key="3">
    <source>
        <dbReference type="ARBA" id="ARBA00012438"/>
    </source>
</evidence>
<evidence type="ECO:0000256" key="7">
    <source>
        <dbReference type="ARBA" id="ARBA00022777"/>
    </source>
</evidence>
<dbReference type="SUPFAM" id="SSF55874">
    <property type="entry name" value="ATPase domain of HSP90 chaperone/DNA topoisomerase II/histidine kinase"/>
    <property type="match status" value="1"/>
</dbReference>
<dbReference type="PROSITE" id="PS50109">
    <property type="entry name" value="HIS_KIN"/>
    <property type="match status" value="1"/>
</dbReference>
<dbReference type="CDD" id="cd00082">
    <property type="entry name" value="HisKA"/>
    <property type="match status" value="1"/>
</dbReference>
<dbReference type="InterPro" id="IPR036890">
    <property type="entry name" value="HATPase_C_sf"/>
</dbReference>
<keyword evidence="9" id="KW-0902">Two-component regulatory system</keyword>
<evidence type="ECO:0000313" key="13">
    <source>
        <dbReference type="EMBL" id="OCC16559.1"/>
    </source>
</evidence>
<dbReference type="Pfam" id="PF00512">
    <property type="entry name" value="HisKA"/>
    <property type="match status" value="1"/>
</dbReference>
<organism evidence="13 14">
    <name type="scientific">Dissulfuribacter thermophilus</name>
    <dbReference type="NCBI Taxonomy" id="1156395"/>
    <lineage>
        <taxon>Bacteria</taxon>
        <taxon>Pseudomonadati</taxon>
        <taxon>Thermodesulfobacteriota</taxon>
        <taxon>Dissulfuribacteria</taxon>
        <taxon>Dissulfuribacterales</taxon>
        <taxon>Dissulfuribacteraceae</taxon>
        <taxon>Dissulfuribacter</taxon>
    </lineage>
</organism>
<dbReference type="OrthoDB" id="224978at2"/>
<dbReference type="InterPro" id="IPR004358">
    <property type="entry name" value="Sig_transdc_His_kin-like_C"/>
</dbReference>
<dbReference type="PRINTS" id="PR00344">
    <property type="entry name" value="BCTRLSENSOR"/>
</dbReference>
<evidence type="ECO:0000259" key="12">
    <source>
        <dbReference type="PROSITE" id="PS50885"/>
    </source>
</evidence>
<dbReference type="CDD" id="cd06225">
    <property type="entry name" value="HAMP"/>
    <property type="match status" value="1"/>
</dbReference>
<accession>A0A1B9F9G4</accession>
<dbReference type="InterPro" id="IPR003660">
    <property type="entry name" value="HAMP_dom"/>
</dbReference>
<evidence type="ECO:0000256" key="4">
    <source>
        <dbReference type="ARBA" id="ARBA00022553"/>
    </source>
</evidence>
<evidence type="ECO:0000256" key="10">
    <source>
        <dbReference type="SAM" id="Phobius"/>
    </source>
</evidence>
<evidence type="ECO:0000256" key="2">
    <source>
        <dbReference type="ARBA" id="ARBA00004370"/>
    </source>
</evidence>
<comment type="caution">
    <text evidence="13">The sequence shown here is derived from an EMBL/GenBank/DDBJ whole genome shotgun (WGS) entry which is preliminary data.</text>
</comment>
<feature type="domain" description="HAMP" evidence="12">
    <location>
        <begin position="171"/>
        <end position="223"/>
    </location>
</feature>
<dbReference type="GO" id="GO:0005524">
    <property type="term" value="F:ATP binding"/>
    <property type="evidence" value="ECO:0007669"/>
    <property type="project" value="UniProtKB-KW"/>
</dbReference>
<dbReference type="EC" id="2.7.13.3" evidence="3"/>
<sequence>MTIKQKIVAIAACLYLIGSFSVIGVVFGLYEKGFIESRKDLGHQLIKSLEKDLKFAIVLANKDMLEKLLAPIKRLAFVDFIRVKVDGKDYFLMPKHLVDSEVTVTETIPLQGKRKQSIYFNHDGLVDNVQIELGLNLNELNTIKANFIRLSLINFFIVLILLVFAFNWIISRFLRPLDDLKDAMHRLSADGKYGLLELKGPDELIPITDTFNGLVRAIKERDSALKKKIEELKEKIAEISCLRSMLVTREKLAGLGTVAAGIAHEINNPLAAIRGYVELLLIRGDLSQEQTETFEKVIRYVDRAADIVKQLSVYSRRNKSNAMELHLIAKIIDDAIIMAKHGKILKFVNITGDYIGKEFVIKCNYNDIIQVFLNLIKNAVDAMDGHGNINIDVSKENGQIVVLFSDSGPGIPDEMREKVFDPFFTTKRDSGTGLGLYICYRIMTDHGGIIEPLKCSKGACFKLTFPISDSCIMH</sequence>
<keyword evidence="10" id="KW-0812">Transmembrane</keyword>
<keyword evidence="8" id="KW-0067">ATP-binding</keyword>
<feature type="transmembrane region" description="Helical" evidence="10">
    <location>
        <begin position="147"/>
        <end position="170"/>
    </location>
</feature>
<dbReference type="GO" id="GO:0000155">
    <property type="term" value="F:phosphorelay sensor kinase activity"/>
    <property type="evidence" value="ECO:0007669"/>
    <property type="project" value="InterPro"/>
</dbReference>
<evidence type="ECO:0000313" key="14">
    <source>
        <dbReference type="Proteomes" id="UP000093080"/>
    </source>
</evidence>
<keyword evidence="6" id="KW-0547">Nucleotide-binding</keyword>
<keyword evidence="4" id="KW-0597">Phosphoprotein</keyword>
<keyword evidence="10" id="KW-1133">Transmembrane helix</keyword>
<dbReference type="InterPro" id="IPR005467">
    <property type="entry name" value="His_kinase_dom"/>
</dbReference>
<dbReference type="InterPro" id="IPR036097">
    <property type="entry name" value="HisK_dim/P_sf"/>
</dbReference>
<keyword evidence="7 13" id="KW-0418">Kinase</keyword>
<keyword evidence="10" id="KW-0472">Membrane</keyword>
<dbReference type="Gene3D" id="3.30.565.10">
    <property type="entry name" value="Histidine kinase-like ATPase, C-terminal domain"/>
    <property type="match status" value="1"/>
</dbReference>
<dbReference type="EMBL" id="MAGO01000001">
    <property type="protein sequence ID" value="OCC16559.1"/>
    <property type="molecule type" value="Genomic_DNA"/>
</dbReference>
<dbReference type="STRING" id="1156395.DBT_0376"/>
<keyword evidence="14" id="KW-1185">Reference proteome</keyword>
<dbReference type="SMART" id="SM00388">
    <property type="entry name" value="HisKA"/>
    <property type="match status" value="1"/>
</dbReference>
<keyword evidence="5" id="KW-0808">Transferase</keyword>
<dbReference type="PROSITE" id="PS50885">
    <property type="entry name" value="HAMP"/>
    <property type="match status" value="1"/>
</dbReference>
<evidence type="ECO:0000256" key="1">
    <source>
        <dbReference type="ARBA" id="ARBA00000085"/>
    </source>
</evidence>
<name>A0A1B9F9G4_9BACT</name>
<dbReference type="Proteomes" id="UP000093080">
    <property type="component" value="Unassembled WGS sequence"/>
</dbReference>
<evidence type="ECO:0000256" key="9">
    <source>
        <dbReference type="ARBA" id="ARBA00023012"/>
    </source>
</evidence>
<feature type="domain" description="Histidine kinase" evidence="11">
    <location>
        <begin position="261"/>
        <end position="469"/>
    </location>
</feature>
<proteinExistence type="predicted"/>
<comment type="subcellular location">
    <subcellularLocation>
        <location evidence="2">Membrane</location>
    </subcellularLocation>
</comment>
<dbReference type="Gene3D" id="1.10.287.130">
    <property type="match status" value="1"/>
</dbReference>
<feature type="transmembrane region" description="Helical" evidence="10">
    <location>
        <begin position="7"/>
        <end position="30"/>
    </location>
</feature>
<dbReference type="SUPFAM" id="SSF47384">
    <property type="entry name" value="Homodimeric domain of signal transducing histidine kinase"/>
    <property type="match status" value="1"/>
</dbReference>